<evidence type="ECO:0000259" key="1">
    <source>
        <dbReference type="Pfam" id="PF01266"/>
    </source>
</evidence>
<dbReference type="OrthoDB" id="498204at2759"/>
<dbReference type="RefSeq" id="XP_018262587.1">
    <property type="nucleotide sequence ID" value="XM_018408896.1"/>
</dbReference>
<proteinExistence type="predicted"/>
<organism evidence="2">
    <name type="scientific">Kwoniella dejecticola CBS 10117</name>
    <dbReference type="NCBI Taxonomy" id="1296121"/>
    <lineage>
        <taxon>Eukaryota</taxon>
        <taxon>Fungi</taxon>
        <taxon>Dikarya</taxon>
        <taxon>Basidiomycota</taxon>
        <taxon>Agaricomycotina</taxon>
        <taxon>Tremellomycetes</taxon>
        <taxon>Tremellales</taxon>
        <taxon>Cryptococcaceae</taxon>
        <taxon>Kwoniella</taxon>
    </lineage>
</organism>
<reference evidence="2" key="1">
    <citation type="submission" date="2013-07" db="EMBL/GenBank/DDBJ databases">
        <title>The Genome Sequence of Cryptococcus dejecticola CBS10117.</title>
        <authorList>
            <consortium name="The Broad Institute Genome Sequencing Platform"/>
            <person name="Cuomo C."/>
            <person name="Litvintseva A."/>
            <person name="Chen Y."/>
            <person name="Heitman J."/>
            <person name="Sun S."/>
            <person name="Springer D."/>
            <person name="Dromer F."/>
            <person name="Young S.K."/>
            <person name="Zeng Q."/>
            <person name="Gargeya S."/>
            <person name="Fitzgerald M."/>
            <person name="Abouelleil A."/>
            <person name="Alvarado L."/>
            <person name="Berlin A.M."/>
            <person name="Chapman S.B."/>
            <person name="Dewar J."/>
            <person name="Goldberg J."/>
            <person name="Griggs A."/>
            <person name="Gujja S."/>
            <person name="Hansen M."/>
            <person name="Howarth C."/>
            <person name="Imamovic A."/>
            <person name="Larimer J."/>
            <person name="McCowan C."/>
            <person name="Murphy C."/>
            <person name="Pearson M."/>
            <person name="Priest M."/>
            <person name="Roberts A."/>
            <person name="Saif S."/>
            <person name="Shea T."/>
            <person name="Sykes S."/>
            <person name="Wortman J."/>
            <person name="Nusbaum C."/>
            <person name="Birren B."/>
        </authorList>
    </citation>
    <scope>NUCLEOTIDE SEQUENCE [LARGE SCALE GENOMIC DNA]</scope>
    <source>
        <strain evidence="2">CBS 10117</strain>
    </source>
</reference>
<dbReference type="InterPro" id="IPR036188">
    <property type="entry name" value="FAD/NAD-bd_sf"/>
</dbReference>
<sequence>MSLPSFPHPPSDRILIIGAGIVGSHLASFLSSSLGSRVILSDKDVRGLPGSTGHAPGFVGQYNELSPLTELAKRSVRHYVSQGGDAFQVVGGLEIGSGLEKRGADAKSAGIQVEVMEKERIMGLVPDFINEDCVDVRSTSAGLFFPQDGTANAIQLTHLAQDQASKNGAILLNAEVKSHVKLEEGWKVITSVGDFEVGKVVFCTGIWASQLLPSLEHSVVSVAHPYSYSIPHEERPNKMPFIRWPHKHVYARDHGTKDGLGSYAHAPVKVPRQDHGQTAYGKWEDEFDSVLQDGYELLNDTMAKTFSVEAEGSERFNGLFSVTPDGMPLVGQIQDGMYCAVGVWVTHAAGSARLLAETLLGDGKKDDEWLRTALDPKRFDRYTNEEKNDLEKRSLAKYNDIYNKEGQSE</sequence>
<evidence type="ECO:0000313" key="4">
    <source>
        <dbReference type="Proteomes" id="UP000078595"/>
    </source>
</evidence>
<gene>
    <name evidence="2" type="ORF">I303_05604</name>
    <name evidence="3" type="ORF">I303_104950</name>
</gene>
<feature type="domain" description="FAD dependent oxidoreductase" evidence="1">
    <location>
        <begin position="13"/>
        <end position="357"/>
    </location>
</feature>
<dbReference type="GO" id="GO:0005739">
    <property type="term" value="C:mitochondrion"/>
    <property type="evidence" value="ECO:0007669"/>
    <property type="project" value="TreeGrafter"/>
</dbReference>
<dbReference type="Gene3D" id="3.30.9.10">
    <property type="entry name" value="D-Amino Acid Oxidase, subunit A, domain 2"/>
    <property type="match status" value="1"/>
</dbReference>
<reference evidence="3" key="2">
    <citation type="submission" date="2013-07" db="EMBL/GenBank/DDBJ databases">
        <authorList>
            <consortium name="The Broad Institute Genome Sequencing Platform"/>
            <person name="Cuomo C."/>
            <person name="Litvintseva A."/>
            <person name="Chen Y."/>
            <person name="Heitman J."/>
            <person name="Sun S."/>
            <person name="Springer D."/>
            <person name="Dromer F."/>
            <person name="Young S.K."/>
            <person name="Zeng Q."/>
            <person name="Gargeya S."/>
            <person name="Fitzgerald M."/>
            <person name="Abouelleil A."/>
            <person name="Alvarado L."/>
            <person name="Berlin A.M."/>
            <person name="Chapman S.B."/>
            <person name="Dewar J."/>
            <person name="Goldberg J."/>
            <person name="Griggs A."/>
            <person name="Gujja S."/>
            <person name="Hansen M."/>
            <person name="Howarth C."/>
            <person name="Imamovic A."/>
            <person name="Larimer J."/>
            <person name="McCowan C."/>
            <person name="Murphy C."/>
            <person name="Pearson M."/>
            <person name="Priest M."/>
            <person name="Roberts A."/>
            <person name="Saif S."/>
            <person name="Shea T."/>
            <person name="Sykes S."/>
            <person name="Wortman J."/>
            <person name="Nusbaum C."/>
            <person name="Birren B."/>
        </authorList>
    </citation>
    <scope>NUCLEOTIDE SEQUENCE</scope>
    <source>
        <strain evidence="3">CBS 10117</strain>
    </source>
</reference>
<reference evidence="3" key="3">
    <citation type="submission" date="2024-02" db="EMBL/GenBank/DDBJ databases">
        <title>Comparative genomics of Cryptococcus and Kwoniella reveals pathogenesis evolution and contrasting modes of karyotype evolution via chromosome fusion or intercentromeric recombination.</title>
        <authorList>
            <person name="Coelho M.A."/>
            <person name="David-Palma M."/>
            <person name="Shea T."/>
            <person name="Bowers K."/>
            <person name="McGinley-Smith S."/>
            <person name="Mohammad A.W."/>
            <person name="Gnirke A."/>
            <person name="Yurkov A.M."/>
            <person name="Nowrousian M."/>
            <person name="Sun S."/>
            <person name="Cuomo C.A."/>
            <person name="Heitman J."/>
        </authorList>
    </citation>
    <scope>NUCLEOTIDE SEQUENCE</scope>
    <source>
        <strain evidence="3">CBS 10117</strain>
    </source>
</reference>
<dbReference type="AlphaFoldDB" id="A0A1A6A3V8"/>
<dbReference type="PANTHER" id="PTHR13847">
    <property type="entry name" value="SARCOSINE DEHYDROGENASE-RELATED"/>
    <property type="match status" value="1"/>
</dbReference>
<dbReference type="STRING" id="1296121.A0A1A6A3V8"/>
<dbReference type="PANTHER" id="PTHR13847:SF193">
    <property type="entry name" value="PYRUVATE DEHYDROGENASE PHOSPHATASE REGULATORY SUBUNIT, MITOCHONDRIAL"/>
    <property type="match status" value="1"/>
</dbReference>
<dbReference type="GeneID" id="28969303"/>
<dbReference type="Pfam" id="PF01266">
    <property type="entry name" value="DAO"/>
    <property type="match status" value="1"/>
</dbReference>
<dbReference type="InterPro" id="IPR006076">
    <property type="entry name" value="FAD-dep_OxRdtase"/>
</dbReference>
<evidence type="ECO:0000313" key="2">
    <source>
        <dbReference type="EMBL" id="OBR84745.1"/>
    </source>
</evidence>
<protein>
    <recommendedName>
        <fullName evidence="1">FAD dependent oxidoreductase domain-containing protein</fullName>
    </recommendedName>
</protein>
<keyword evidence="4" id="KW-1185">Reference proteome</keyword>
<accession>A0A1A6A3V8</accession>
<dbReference type="Proteomes" id="UP000078595">
    <property type="component" value="Chromosome 6"/>
</dbReference>
<dbReference type="EMBL" id="KI894032">
    <property type="protein sequence ID" value="OBR84745.1"/>
    <property type="molecule type" value="Genomic_DNA"/>
</dbReference>
<dbReference type="SUPFAM" id="SSF51905">
    <property type="entry name" value="FAD/NAD(P)-binding domain"/>
    <property type="match status" value="1"/>
</dbReference>
<dbReference type="VEuPathDB" id="FungiDB:I303_05604"/>
<dbReference type="Gene3D" id="3.50.50.60">
    <property type="entry name" value="FAD/NAD(P)-binding domain"/>
    <property type="match status" value="1"/>
</dbReference>
<evidence type="ECO:0000313" key="3">
    <source>
        <dbReference type="EMBL" id="WWC62354.1"/>
    </source>
</evidence>
<dbReference type="EMBL" id="CP144535">
    <property type="protein sequence ID" value="WWC62354.1"/>
    <property type="molecule type" value="Genomic_DNA"/>
</dbReference>
<name>A0A1A6A3V8_9TREE</name>
<dbReference type="KEGG" id="kdj:28969303"/>
<dbReference type="SUPFAM" id="SSF54373">
    <property type="entry name" value="FAD-linked reductases, C-terminal domain"/>
    <property type="match status" value="1"/>
</dbReference>